<feature type="coiled-coil region" evidence="7">
    <location>
        <begin position="125"/>
        <end position="166"/>
    </location>
</feature>
<dbReference type="GO" id="GO:0071013">
    <property type="term" value="C:catalytic step 2 spliceosome"/>
    <property type="evidence" value="ECO:0007669"/>
    <property type="project" value="TreeGrafter"/>
</dbReference>
<organism evidence="9 10">
    <name type="scientific">Hortaea werneckii</name>
    <name type="common">Black yeast</name>
    <name type="synonym">Cladosporium werneckii</name>
    <dbReference type="NCBI Taxonomy" id="91943"/>
    <lineage>
        <taxon>Eukaryota</taxon>
        <taxon>Fungi</taxon>
        <taxon>Dikarya</taxon>
        <taxon>Ascomycota</taxon>
        <taxon>Pezizomycotina</taxon>
        <taxon>Dothideomycetes</taxon>
        <taxon>Dothideomycetidae</taxon>
        <taxon>Mycosphaerellales</taxon>
        <taxon>Teratosphaeriaceae</taxon>
        <taxon>Hortaea</taxon>
    </lineage>
</organism>
<evidence type="ECO:0000256" key="7">
    <source>
        <dbReference type="SAM" id="Coils"/>
    </source>
</evidence>
<keyword evidence="5" id="KW-0508">mRNA splicing</keyword>
<name>A0A3M7GP75_HORWE</name>
<dbReference type="GO" id="GO:0008380">
    <property type="term" value="P:RNA splicing"/>
    <property type="evidence" value="ECO:0007669"/>
    <property type="project" value="UniProtKB-KW"/>
</dbReference>
<dbReference type="GO" id="GO:0000974">
    <property type="term" value="C:Prp19 complex"/>
    <property type="evidence" value="ECO:0007669"/>
    <property type="project" value="TreeGrafter"/>
</dbReference>
<evidence type="ECO:0000256" key="2">
    <source>
        <dbReference type="ARBA" id="ARBA00010788"/>
    </source>
</evidence>
<dbReference type="AlphaFoldDB" id="A0A3M7GP75"/>
<evidence type="ECO:0000256" key="1">
    <source>
        <dbReference type="ARBA" id="ARBA00004123"/>
    </source>
</evidence>
<dbReference type="Pfam" id="PF05700">
    <property type="entry name" value="BCAS2"/>
    <property type="match status" value="1"/>
</dbReference>
<evidence type="ECO:0000256" key="6">
    <source>
        <dbReference type="ARBA" id="ARBA00023242"/>
    </source>
</evidence>
<keyword evidence="7" id="KW-0175">Coiled coil</keyword>
<reference evidence="9 10" key="1">
    <citation type="journal article" date="2018" name="BMC Genomics">
        <title>Genomic evidence for intraspecific hybridization in a clonal and extremely halotolerant yeast.</title>
        <authorList>
            <person name="Gostincar C."/>
            <person name="Stajich J.E."/>
            <person name="Zupancic J."/>
            <person name="Zalar P."/>
            <person name="Gunde-Cimerman N."/>
        </authorList>
    </citation>
    <scope>NUCLEOTIDE SEQUENCE [LARGE SCALE GENOMIC DNA]</scope>
    <source>
        <strain evidence="9 10">EXF-562</strain>
    </source>
</reference>
<evidence type="ECO:0008006" key="11">
    <source>
        <dbReference type="Google" id="ProtNLM"/>
    </source>
</evidence>
<evidence type="ECO:0000256" key="5">
    <source>
        <dbReference type="ARBA" id="ARBA00023187"/>
    </source>
</evidence>
<evidence type="ECO:0000313" key="10">
    <source>
        <dbReference type="Proteomes" id="UP000280598"/>
    </source>
</evidence>
<feature type="region of interest" description="Disordered" evidence="8">
    <location>
        <begin position="273"/>
        <end position="296"/>
    </location>
</feature>
<dbReference type="VEuPathDB" id="FungiDB:BTJ68_07117"/>
<dbReference type="InterPro" id="IPR008409">
    <property type="entry name" value="SPF27"/>
</dbReference>
<evidence type="ECO:0000256" key="8">
    <source>
        <dbReference type="SAM" id="MobiDB-lite"/>
    </source>
</evidence>
<dbReference type="Proteomes" id="UP000280598">
    <property type="component" value="Unassembled WGS sequence"/>
</dbReference>
<proteinExistence type="inferred from homology"/>
<dbReference type="GO" id="GO:0071011">
    <property type="term" value="C:precatalytic spliceosome"/>
    <property type="evidence" value="ECO:0007669"/>
    <property type="project" value="TreeGrafter"/>
</dbReference>
<keyword evidence="6" id="KW-0539">Nucleus</keyword>
<protein>
    <recommendedName>
        <fullName evidence="11">Breast carcinoma amplified sequence 2</fullName>
    </recommendedName>
</protein>
<dbReference type="GO" id="GO:0006397">
    <property type="term" value="P:mRNA processing"/>
    <property type="evidence" value="ECO:0007669"/>
    <property type="project" value="UniProtKB-KW"/>
</dbReference>
<comment type="subcellular location">
    <subcellularLocation>
        <location evidence="1">Nucleus</location>
    </subcellularLocation>
</comment>
<gene>
    <name evidence="9" type="ORF">D0860_07052</name>
</gene>
<evidence type="ECO:0000313" key="9">
    <source>
        <dbReference type="EMBL" id="RMZ02823.1"/>
    </source>
</evidence>
<accession>A0A3M7GP75</accession>
<keyword evidence="3" id="KW-0507">mRNA processing</keyword>
<evidence type="ECO:0000256" key="4">
    <source>
        <dbReference type="ARBA" id="ARBA00022728"/>
    </source>
</evidence>
<keyword evidence="4" id="KW-0747">Spliceosome</keyword>
<comment type="caution">
    <text evidence="9">The sequence shown here is derived from an EMBL/GenBank/DDBJ whole genome shotgun (WGS) entry which is preliminary data.</text>
</comment>
<dbReference type="PANTHER" id="PTHR13296">
    <property type="entry name" value="BCAS2 PROTEIN"/>
    <property type="match status" value="1"/>
</dbReference>
<sequence>MPLITSAPDALPYIDAKPSDAALSAANALVQSEMDPEHATTLHPSIPTMREAQFSDLVEQEYARIGSGQAKEPGTGIDLSRYEALDAPARGDLPAWKTTLQQAYTSAEYLRGRGVNLGLLETYGKNAWLISNARLEDELKALEREVEAAKLELEAVEQGRRAMQSNVAGELQGLEETWRKGVGRMVEAQAAAERIRAPLFPTTNIFAQELGDMMNTGHECNLDPGEMHDSPSGSHYWADSAKGRLHRLSVLERRRSSDDPIWAEHAHAIELARARKKTSKARGDASQRDPSGNPKLRRVISAPFDVTRTASATYTTGQHNLLREKAALLRSINSLRNGSPVPALAEDLELSGELQRHAELMRDLIWQRPTPLMTSEFPNTTITPSDRWGKYTFRLVSPPGLGGLACGELWPQFCQQRQVTKEMSIQIYVPVAKDKSTIFSPTLHGLASA</sequence>
<comment type="similarity">
    <text evidence="2">Belongs to the SPF27 family.</text>
</comment>
<dbReference type="PANTHER" id="PTHR13296:SF0">
    <property type="entry name" value="PRE-MRNA-SPLICING FACTOR SPF27"/>
    <property type="match status" value="1"/>
</dbReference>
<evidence type="ECO:0000256" key="3">
    <source>
        <dbReference type="ARBA" id="ARBA00022664"/>
    </source>
</evidence>
<dbReference type="EMBL" id="QWIS01000178">
    <property type="protein sequence ID" value="RMZ02823.1"/>
    <property type="molecule type" value="Genomic_DNA"/>
</dbReference>